<dbReference type="Pfam" id="PF20163">
    <property type="entry name" value="DUF6536"/>
    <property type="match status" value="1"/>
</dbReference>
<comment type="caution">
    <text evidence="4">The sequence shown here is derived from an EMBL/GenBank/DDBJ whole genome shotgun (WGS) entry which is preliminary data.</text>
</comment>
<feature type="transmembrane region" description="Helical" evidence="2">
    <location>
        <begin position="331"/>
        <end position="354"/>
    </location>
</feature>
<accession>A0A7C8IQG8</accession>
<dbReference type="OrthoDB" id="5429634at2759"/>
<dbReference type="EMBL" id="WUBL01000032">
    <property type="protein sequence ID" value="KAF2969729.1"/>
    <property type="molecule type" value="Genomic_DNA"/>
</dbReference>
<feature type="transmembrane region" description="Helical" evidence="2">
    <location>
        <begin position="213"/>
        <end position="236"/>
    </location>
</feature>
<evidence type="ECO:0000256" key="1">
    <source>
        <dbReference type="SAM" id="MobiDB-lite"/>
    </source>
</evidence>
<keyword evidence="2" id="KW-0472">Membrane</keyword>
<name>A0A7C8IQG8_9PEZI</name>
<dbReference type="PANTHER" id="PTHR35395">
    <property type="entry name" value="DUF6536 DOMAIN-CONTAINING PROTEIN"/>
    <property type="match status" value="1"/>
</dbReference>
<organism evidence="4 5">
    <name type="scientific">Xylaria multiplex</name>
    <dbReference type="NCBI Taxonomy" id="323545"/>
    <lineage>
        <taxon>Eukaryota</taxon>
        <taxon>Fungi</taxon>
        <taxon>Dikarya</taxon>
        <taxon>Ascomycota</taxon>
        <taxon>Pezizomycotina</taxon>
        <taxon>Sordariomycetes</taxon>
        <taxon>Xylariomycetidae</taxon>
        <taxon>Xylariales</taxon>
        <taxon>Xylariaceae</taxon>
        <taxon>Xylaria</taxon>
    </lineage>
</organism>
<sequence>MQILNAPSREEIDAAHREGTWLEIGVTSARNILKVSKFKAYCWLGLLFSSIPIHLLFNSTVFETEHRESKFSLTIATDEFLNGGSFFPPGTSLGTAEAGDPSRYERYQYNNFSLGYYGYGTAGSVKDYADKESEIMKHLASVANLGRTWDRFDVSDCIKQYLSNCHGLDRHRDLVLVVDKPGGWKRNEVWQLLELGVGGFFASGNNPFVNREFTLLTGILAANSPQLLLSASYLAYNNLFTRLQMAQEWAMYGRDYYPLRVTDPQGMQRSTYRLQLPYKYSLPLIALSAFLHFLISNTLYVIVSLGGYLRVGHPHDFDQPGLPEDTAVRLGYSPISLLVVPIVATILITIPIILSFKKLPANMIIVGSNSLSISAACHASSLSRATLGNRARGIPRDGGGISEEVNDDGSTETRQRQSSEYTDVESTSMLHNHDLESILSDNEGVSKSLDVLGRIARSKIRWGVVKMPPEWYTTFTQNDEVEHLSFGVEKDEVSPPEPGRWYA</sequence>
<dbReference type="Proteomes" id="UP000481858">
    <property type="component" value="Unassembled WGS sequence"/>
</dbReference>
<feature type="region of interest" description="Disordered" evidence="1">
    <location>
        <begin position="390"/>
        <end position="426"/>
    </location>
</feature>
<keyword evidence="2" id="KW-1133">Transmembrane helix</keyword>
<gene>
    <name evidence="4" type="ORF">GQX73_g3813</name>
</gene>
<feature type="domain" description="DUF6536" evidence="3">
    <location>
        <begin position="1"/>
        <end position="81"/>
    </location>
</feature>
<dbReference type="AlphaFoldDB" id="A0A7C8IQG8"/>
<keyword evidence="5" id="KW-1185">Reference proteome</keyword>
<reference evidence="4 5" key="1">
    <citation type="submission" date="2019-12" db="EMBL/GenBank/DDBJ databases">
        <title>Draft genome sequence of the ascomycete Xylaria multiplex DSM 110363.</title>
        <authorList>
            <person name="Buettner E."/>
            <person name="Kellner H."/>
        </authorList>
    </citation>
    <scope>NUCLEOTIDE SEQUENCE [LARGE SCALE GENOMIC DNA]</scope>
    <source>
        <strain evidence="4 5">DSM 110363</strain>
    </source>
</reference>
<evidence type="ECO:0000259" key="3">
    <source>
        <dbReference type="Pfam" id="PF20163"/>
    </source>
</evidence>
<evidence type="ECO:0000313" key="5">
    <source>
        <dbReference type="Proteomes" id="UP000481858"/>
    </source>
</evidence>
<dbReference type="PANTHER" id="PTHR35395:SF1">
    <property type="entry name" value="DUF6536 DOMAIN-CONTAINING PROTEIN"/>
    <property type="match status" value="1"/>
</dbReference>
<keyword evidence="2" id="KW-0812">Transmembrane</keyword>
<dbReference type="InParanoid" id="A0A7C8IQG8"/>
<feature type="transmembrane region" description="Helical" evidence="2">
    <location>
        <begin position="40"/>
        <end position="57"/>
    </location>
</feature>
<evidence type="ECO:0000313" key="4">
    <source>
        <dbReference type="EMBL" id="KAF2969729.1"/>
    </source>
</evidence>
<evidence type="ECO:0000256" key="2">
    <source>
        <dbReference type="SAM" id="Phobius"/>
    </source>
</evidence>
<dbReference type="InterPro" id="IPR046623">
    <property type="entry name" value="DUF6536"/>
</dbReference>
<proteinExistence type="predicted"/>
<feature type="transmembrane region" description="Helical" evidence="2">
    <location>
        <begin position="282"/>
        <end position="311"/>
    </location>
</feature>
<protein>
    <recommendedName>
        <fullName evidence="3">DUF6536 domain-containing protein</fullName>
    </recommendedName>
</protein>